<dbReference type="SUPFAM" id="SSF52777">
    <property type="entry name" value="CoA-dependent acyltransferases"/>
    <property type="match status" value="4"/>
</dbReference>
<keyword evidence="8" id="KW-1185">Reference proteome</keyword>
<reference evidence="7 8" key="1">
    <citation type="journal article" date="2019" name="Int. J. Syst. Evol. Microbiol.">
        <title>The Global Catalogue of Microorganisms (GCM) 10K type strain sequencing project: providing services to taxonomists for standard genome sequencing and annotation.</title>
        <authorList>
            <consortium name="The Broad Institute Genomics Platform"/>
            <consortium name="The Broad Institute Genome Sequencing Center for Infectious Disease"/>
            <person name="Wu L."/>
            <person name="Ma J."/>
        </authorList>
    </citation>
    <scope>NUCLEOTIDE SEQUENCE [LARGE SCALE GENOMIC DNA]</scope>
    <source>
        <strain evidence="7 8">JCM 3106</strain>
    </source>
</reference>
<name>A0ABN3XQN5_9ACTN</name>
<dbReference type="SUPFAM" id="SSF56801">
    <property type="entry name" value="Acetyl-CoA synthetase-like"/>
    <property type="match status" value="1"/>
</dbReference>
<dbReference type="InterPro" id="IPR001242">
    <property type="entry name" value="Condensation_dom"/>
</dbReference>
<dbReference type="PROSITE" id="PS50075">
    <property type="entry name" value="CARRIER"/>
    <property type="match status" value="1"/>
</dbReference>
<feature type="region of interest" description="Disordered" evidence="5">
    <location>
        <begin position="768"/>
        <end position="789"/>
    </location>
</feature>
<dbReference type="InterPro" id="IPR020806">
    <property type="entry name" value="PKS_PP-bd"/>
</dbReference>
<dbReference type="Pfam" id="PF00501">
    <property type="entry name" value="AMP-binding"/>
    <property type="match status" value="1"/>
</dbReference>
<dbReference type="Pfam" id="PF00668">
    <property type="entry name" value="Condensation"/>
    <property type="match status" value="2"/>
</dbReference>
<evidence type="ECO:0000313" key="7">
    <source>
        <dbReference type="EMBL" id="GAA2987876.1"/>
    </source>
</evidence>
<dbReference type="PROSITE" id="PS00012">
    <property type="entry name" value="PHOSPHOPANTETHEINE"/>
    <property type="match status" value="1"/>
</dbReference>
<dbReference type="CDD" id="cd19543">
    <property type="entry name" value="DCL_NRPS"/>
    <property type="match status" value="1"/>
</dbReference>
<protein>
    <recommendedName>
        <fullName evidence="6">Carrier domain-containing protein</fullName>
    </recommendedName>
</protein>
<dbReference type="Proteomes" id="UP001499930">
    <property type="component" value="Unassembled WGS sequence"/>
</dbReference>
<keyword evidence="4" id="KW-0436">Ligase</keyword>
<evidence type="ECO:0000256" key="1">
    <source>
        <dbReference type="ARBA" id="ARBA00001957"/>
    </source>
</evidence>
<dbReference type="Gene3D" id="3.30.559.10">
    <property type="entry name" value="Chloramphenicol acetyltransferase-like domain"/>
    <property type="match status" value="2"/>
</dbReference>
<dbReference type="PANTHER" id="PTHR45527">
    <property type="entry name" value="NONRIBOSOMAL PEPTIDE SYNTHETASE"/>
    <property type="match status" value="1"/>
</dbReference>
<gene>
    <name evidence="7" type="ORF">GCM10017559_04620</name>
</gene>
<evidence type="ECO:0000259" key="6">
    <source>
        <dbReference type="PROSITE" id="PS50075"/>
    </source>
</evidence>
<evidence type="ECO:0000256" key="2">
    <source>
        <dbReference type="ARBA" id="ARBA00022450"/>
    </source>
</evidence>
<evidence type="ECO:0000313" key="8">
    <source>
        <dbReference type="Proteomes" id="UP001499930"/>
    </source>
</evidence>
<evidence type="ECO:0000256" key="5">
    <source>
        <dbReference type="SAM" id="MobiDB-lite"/>
    </source>
</evidence>
<dbReference type="Gene3D" id="3.40.50.980">
    <property type="match status" value="1"/>
</dbReference>
<comment type="caution">
    <text evidence="7">The sequence shown here is derived from an EMBL/GenBank/DDBJ whole genome shotgun (WGS) entry which is preliminary data.</text>
</comment>
<dbReference type="PANTHER" id="PTHR45527:SF11">
    <property type="entry name" value="NONRIBOSOMAL PEPTIDE SYNTHETASE 5"/>
    <property type="match status" value="1"/>
</dbReference>
<keyword evidence="2" id="KW-0596">Phosphopantetheine</keyword>
<dbReference type="Pfam" id="PF00550">
    <property type="entry name" value="PP-binding"/>
    <property type="match status" value="2"/>
</dbReference>
<sequence>MGDVEDIYELSPLQQGMLLHSTHDGAADMYLSQHMYEVEGPLDHQALERTWQAVLQAHPSLRTSFHWEGLDKPLQVVHRDVTLPVHRHDWTGMDPAGQRERLERLHAEDRAAGFDLTAAPLQRLHVVRLGEDRHSLTWTYHHLLLDGWSVAVVMTEVMARFGGGPTPPDPPPYRDYIAWLQRQDPEATRDFWTRTLAGVTPSRLAVLRPWDPRRGTGDVSRRTVDLPERLGRGLREAAARHRVTFGTLVQGAWAVVLRRYTGRSDVIFGSTSSGRPAELPQVERMVGLFANTLPVRVSVPDDGDVGEWLRDIQDRYAQMRRYEYTPLADIKAWAGTPGRALFESLVVLENAALAVGPAGAGRAGAPAFRRDALYDKISFPLTLTVAPQPVSELQVLIHRERFDEGFVDDVLARLYAVFETMASADRLSSVVTAAGPDAVTPVAPVVSAVETEPLSAQAARLEEKVAEVFGEVLGTTDVDPTASFFDLGGDSFAAVRVVSRIDGASVGMLATHPSVRRLAQALLDSGGPDKGPDTGPDDELDKEITELERRLAGKRARRAALDTGPVPVPRDGALACTFQQEAVWFMNQYDPASTVYHIPFPLRIRGRLDVGVLERALHGLVTRHEALRTRFLNQGGLPRQVIDPPPVVRLEPIDLPADQVERWAADECARPFDLARGPVFRYALARLAPDEHALVLVFHHIVADGWSAAVLGGELSALYAGGGEADLEPLPIQPADYAAWQRRRLSGAELERRLGYWRETLAGLPVVPFPTDRPRPDRPTGGGDTIERQTSEDLSAAVRACAREHGVSLLAVLQAALLVVLHRYTGQRDLPIGSIFSGRTRADIEPLVGFFGNTLVLRTSLDGDPTFGELVRRCHDTILNATAHQDVPFSLVVDALRPERAAGRNPLFQIGLTLLPRAIGETDLALGEVSIEPIVVPERYALYDISVDVSDSPDGTLPLSVEYSTDLFEADRIDRFAGHYLTALGEAVAAPGARVGDIEILTAAERDRALRDTDLLARHPAEGEVALVDGDGTRWTHRQLDAAAGRLANRMRRTGTGSGDRVALCLPPGADLVTALLAVWKVGGQAVQVAPGEPAPGLVLTHAEHAGSFASALALDTERVSLAVEPAGAPLPAAGAAEVPHLPPVTETERWLAATVADLLGAEQAGVGGDLFGLGGSSLHATRLIARIDDAFGVQVPVRDLFANPSLRELAARIEEDAHGVPH</sequence>
<dbReference type="Gene3D" id="1.10.1200.10">
    <property type="entry name" value="ACP-like"/>
    <property type="match status" value="2"/>
</dbReference>
<evidence type="ECO:0000256" key="4">
    <source>
        <dbReference type="ARBA" id="ARBA00022598"/>
    </source>
</evidence>
<dbReference type="InterPro" id="IPR006162">
    <property type="entry name" value="Ppantetheine_attach_site"/>
</dbReference>
<dbReference type="RefSeq" id="WP_344887426.1">
    <property type="nucleotide sequence ID" value="NZ_BAAAWD010000002.1"/>
</dbReference>
<organism evidence="7 8">
    <name type="scientific">Streptosporangium longisporum</name>
    <dbReference type="NCBI Taxonomy" id="46187"/>
    <lineage>
        <taxon>Bacteria</taxon>
        <taxon>Bacillati</taxon>
        <taxon>Actinomycetota</taxon>
        <taxon>Actinomycetes</taxon>
        <taxon>Streptosporangiales</taxon>
        <taxon>Streptosporangiaceae</taxon>
        <taxon>Streptosporangium</taxon>
    </lineage>
</organism>
<dbReference type="InterPro" id="IPR036736">
    <property type="entry name" value="ACP-like_sf"/>
</dbReference>
<dbReference type="InterPro" id="IPR000873">
    <property type="entry name" value="AMP-dep_synth/lig_dom"/>
</dbReference>
<dbReference type="SUPFAM" id="SSF47336">
    <property type="entry name" value="ACP-like"/>
    <property type="match status" value="2"/>
</dbReference>
<proteinExistence type="predicted"/>
<comment type="cofactor">
    <cofactor evidence="1">
        <name>pantetheine 4'-phosphate</name>
        <dbReference type="ChEBI" id="CHEBI:47942"/>
    </cofactor>
</comment>
<dbReference type="EMBL" id="BAAAWD010000002">
    <property type="protein sequence ID" value="GAA2987876.1"/>
    <property type="molecule type" value="Genomic_DNA"/>
</dbReference>
<dbReference type="InterPro" id="IPR009081">
    <property type="entry name" value="PP-bd_ACP"/>
</dbReference>
<accession>A0ABN3XQN5</accession>
<keyword evidence="3" id="KW-0597">Phosphoprotein</keyword>
<feature type="domain" description="Carrier" evidence="6">
    <location>
        <begin position="1143"/>
        <end position="1218"/>
    </location>
</feature>
<dbReference type="InterPro" id="IPR023213">
    <property type="entry name" value="CAT-like_dom_sf"/>
</dbReference>
<dbReference type="CDD" id="cd19531">
    <property type="entry name" value="LCL_NRPS-like"/>
    <property type="match status" value="1"/>
</dbReference>
<dbReference type="Gene3D" id="3.30.559.30">
    <property type="entry name" value="Nonribosomal peptide synthetase, condensation domain"/>
    <property type="match status" value="2"/>
</dbReference>
<dbReference type="SMART" id="SM00823">
    <property type="entry name" value="PKS_PP"/>
    <property type="match status" value="2"/>
</dbReference>
<evidence type="ECO:0000256" key="3">
    <source>
        <dbReference type="ARBA" id="ARBA00022553"/>
    </source>
</evidence>